<keyword evidence="3" id="KW-0235">DNA replication</keyword>
<evidence type="ECO:0000256" key="1">
    <source>
        <dbReference type="ARBA" id="ARBA00022679"/>
    </source>
</evidence>
<dbReference type="Pfam" id="PF06144">
    <property type="entry name" value="DNA_pol3_delta"/>
    <property type="match status" value="1"/>
</dbReference>
<dbReference type="GO" id="GO:0003677">
    <property type="term" value="F:DNA binding"/>
    <property type="evidence" value="ECO:0007669"/>
    <property type="project" value="InterPro"/>
</dbReference>
<accession>A0A537LLS5</accession>
<evidence type="ECO:0000256" key="4">
    <source>
        <dbReference type="ARBA" id="ARBA00022932"/>
    </source>
</evidence>
<dbReference type="PANTHER" id="PTHR34388:SF1">
    <property type="entry name" value="DNA POLYMERASE III SUBUNIT DELTA"/>
    <property type="match status" value="1"/>
</dbReference>
<dbReference type="Gene3D" id="3.40.50.300">
    <property type="entry name" value="P-loop containing nucleotide triphosphate hydrolases"/>
    <property type="match status" value="1"/>
</dbReference>
<protein>
    <recommendedName>
        <fullName evidence="5">DNA polymerase III delta N-terminal domain-containing protein</fullName>
    </recommendedName>
</protein>
<dbReference type="SUPFAM" id="SSF52540">
    <property type="entry name" value="P-loop containing nucleoside triphosphate hydrolases"/>
    <property type="match status" value="1"/>
</dbReference>
<gene>
    <name evidence="6" type="ORF">E6G98_11800</name>
</gene>
<keyword evidence="4" id="KW-0239">DNA-directed DNA polymerase</keyword>
<sequence length="128" mass="14601">MPDAQVYLLQGEEDLLIDQALAVLLDRLMPAEERDLNLDVLRAGEIALPDLVTRLDTLPFFGRRRVVVVKDPDAWKAPEQERLAAYLEQGPPPSALILVAQGLDRRRKLYTTIRRIGQVQEFPRMSVR</sequence>
<dbReference type="AlphaFoldDB" id="A0A537LLS5"/>
<dbReference type="EMBL" id="VBAI01000185">
    <property type="protein sequence ID" value="TMJ08627.1"/>
    <property type="molecule type" value="Genomic_DNA"/>
</dbReference>
<keyword evidence="1" id="KW-0808">Transferase</keyword>
<evidence type="ECO:0000256" key="2">
    <source>
        <dbReference type="ARBA" id="ARBA00022695"/>
    </source>
</evidence>
<dbReference type="InterPro" id="IPR010372">
    <property type="entry name" value="DNA_pol3_delta_N"/>
</dbReference>
<reference evidence="6 7" key="1">
    <citation type="journal article" date="2019" name="Nat. Microbiol.">
        <title>Mediterranean grassland soil C-N compound turnover is dependent on rainfall and depth, and is mediated by genomically divergent microorganisms.</title>
        <authorList>
            <person name="Diamond S."/>
            <person name="Andeer P.F."/>
            <person name="Li Z."/>
            <person name="Crits-Christoph A."/>
            <person name="Burstein D."/>
            <person name="Anantharaman K."/>
            <person name="Lane K.R."/>
            <person name="Thomas B.C."/>
            <person name="Pan C."/>
            <person name="Northen T.R."/>
            <person name="Banfield J.F."/>
        </authorList>
    </citation>
    <scope>NUCLEOTIDE SEQUENCE [LARGE SCALE GENOMIC DNA]</scope>
    <source>
        <strain evidence="6">NP_1</strain>
    </source>
</reference>
<dbReference type="GO" id="GO:0009360">
    <property type="term" value="C:DNA polymerase III complex"/>
    <property type="evidence" value="ECO:0007669"/>
    <property type="project" value="InterPro"/>
</dbReference>
<dbReference type="InterPro" id="IPR005790">
    <property type="entry name" value="DNA_polIII_delta"/>
</dbReference>
<dbReference type="Proteomes" id="UP000315217">
    <property type="component" value="Unassembled WGS sequence"/>
</dbReference>
<keyword evidence="2" id="KW-0548">Nucleotidyltransferase</keyword>
<dbReference type="NCBIfam" id="TIGR01128">
    <property type="entry name" value="holA"/>
    <property type="match status" value="1"/>
</dbReference>
<dbReference type="GO" id="GO:0003887">
    <property type="term" value="F:DNA-directed DNA polymerase activity"/>
    <property type="evidence" value="ECO:0007669"/>
    <property type="project" value="UniProtKB-KW"/>
</dbReference>
<proteinExistence type="predicted"/>
<feature type="domain" description="DNA polymerase III delta N-terminal" evidence="5">
    <location>
        <begin position="7"/>
        <end position="114"/>
    </location>
</feature>
<dbReference type="GO" id="GO:0006261">
    <property type="term" value="P:DNA-templated DNA replication"/>
    <property type="evidence" value="ECO:0007669"/>
    <property type="project" value="TreeGrafter"/>
</dbReference>
<name>A0A537LLS5_9BACT</name>
<comment type="caution">
    <text evidence="6">The sequence shown here is derived from an EMBL/GenBank/DDBJ whole genome shotgun (WGS) entry which is preliminary data.</text>
</comment>
<evidence type="ECO:0000313" key="7">
    <source>
        <dbReference type="Proteomes" id="UP000315217"/>
    </source>
</evidence>
<evidence type="ECO:0000313" key="6">
    <source>
        <dbReference type="EMBL" id="TMJ08627.1"/>
    </source>
</evidence>
<evidence type="ECO:0000259" key="5">
    <source>
        <dbReference type="Pfam" id="PF06144"/>
    </source>
</evidence>
<dbReference type="InterPro" id="IPR027417">
    <property type="entry name" value="P-loop_NTPase"/>
</dbReference>
<evidence type="ECO:0000256" key="3">
    <source>
        <dbReference type="ARBA" id="ARBA00022705"/>
    </source>
</evidence>
<feature type="non-terminal residue" evidence="6">
    <location>
        <position position="128"/>
    </location>
</feature>
<organism evidence="6 7">
    <name type="scientific">Candidatus Segetimicrobium genomatis</name>
    <dbReference type="NCBI Taxonomy" id="2569760"/>
    <lineage>
        <taxon>Bacteria</taxon>
        <taxon>Bacillati</taxon>
        <taxon>Candidatus Sysuimicrobiota</taxon>
        <taxon>Candidatus Sysuimicrobiia</taxon>
        <taxon>Candidatus Sysuimicrobiales</taxon>
        <taxon>Candidatus Segetimicrobiaceae</taxon>
        <taxon>Candidatus Segetimicrobium</taxon>
    </lineage>
</organism>
<dbReference type="PANTHER" id="PTHR34388">
    <property type="entry name" value="DNA POLYMERASE III SUBUNIT DELTA"/>
    <property type="match status" value="1"/>
</dbReference>